<evidence type="ECO:0000256" key="1">
    <source>
        <dbReference type="ARBA" id="ARBA00008894"/>
    </source>
</evidence>
<dbReference type="InterPro" id="IPR017853">
    <property type="entry name" value="GH"/>
</dbReference>
<dbReference type="Pfam" id="PF00931">
    <property type="entry name" value="NB-ARC"/>
    <property type="match status" value="1"/>
</dbReference>
<dbReference type="Gene3D" id="3.40.50.300">
    <property type="entry name" value="P-loop containing nucleotide triphosphate hydrolases"/>
    <property type="match status" value="1"/>
</dbReference>
<accession>B8BIJ9</accession>
<dbReference type="Proteomes" id="UP000007015">
    <property type="component" value="Chromosome 11"/>
</dbReference>
<dbReference type="GO" id="GO:0046556">
    <property type="term" value="F:alpha-L-arabinofuranosidase activity"/>
    <property type="evidence" value="ECO:0007669"/>
    <property type="project" value="TreeGrafter"/>
</dbReference>
<organism evidence="14 15">
    <name type="scientific">Oryza sativa subsp. indica</name>
    <name type="common">Rice</name>
    <dbReference type="NCBI Taxonomy" id="39946"/>
    <lineage>
        <taxon>Eukaryota</taxon>
        <taxon>Viridiplantae</taxon>
        <taxon>Streptophyta</taxon>
        <taxon>Embryophyta</taxon>
        <taxon>Tracheophyta</taxon>
        <taxon>Spermatophyta</taxon>
        <taxon>Magnoliopsida</taxon>
        <taxon>Liliopsida</taxon>
        <taxon>Poales</taxon>
        <taxon>Poaceae</taxon>
        <taxon>BOP clade</taxon>
        <taxon>Oryzoideae</taxon>
        <taxon>Oryzeae</taxon>
        <taxon>Oryzinae</taxon>
        <taxon>Oryza</taxon>
        <taxon>Oryza sativa</taxon>
    </lineage>
</organism>
<dbReference type="InterPro" id="IPR044993">
    <property type="entry name" value="BXL"/>
</dbReference>
<keyword evidence="2" id="KW-0433">Leucine-rich repeat</keyword>
<dbReference type="InterPro" id="IPR036388">
    <property type="entry name" value="WH-like_DNA-bd_sf"/>
</dbReference>
<evidence type="ECO:0000256" key="8">
    <source>
        <dbReference type="SAM" id="Coils"/>
    </source>
</evidence>
<dbReference type="CDD" id="cd14798">
    <property type="entry name" value="RX-CC_like"/>
    <property type="match status" value="1"/>
</dbReference>
<dbReference type="InterPro" id="IPR001764">
    <property type="entry name" value="Glyco_hydro_3_N"/>
</dbReference>
<dbReference type="PANTHER" id="PTHR42721:SF46">
    <property type="entry name" value="GLYCOSYL HYDROLASE FAMILY 3 C TERMINAL DOMAIN CONTAINING PROTEIN"/>
    <property type="match status" value="1"/>
</dbReference>
<dbReference type="EMBL" id="CM000136">
    <property type="protein sequence ID" value="EEC68634.1"/>
    <property type="molecule type" value="Genomic_DNA"/>
</dbReference>
<dbReference type="GO" id="GO:0009626">
    <property type="term" value="P:plant-type hypersensitive response"/>
    <property type="evidence" value="ECO:0007669"/>
    <property type="project" value="UniProtKB-ARBA"/>
</dbReference>
<dbReference type="FunFam" id="3.40.50.300:FF:001091">
    <property type="entry name" value="Probable disease resistance protein At1g61300"/>
    <property type="match status" value="1"/>
</dbReference>
<dbReference type="InterPro" id="IPR058922">
    <property type="entry name" value="WHD_DRP"/>
</dbReference>
<dbReference type="PRINTS" id="PR00364">
    <property type="entry name" value="DISEASERSIST"/>
</dbReference>
<dbReference type="GO" id="GO:0043531">
    <property type="term" value="F:ADP binding"/>
    <property type="evidence" value="ECO:0007669"/>
    <property type="project" value="InterPro"/>
</dbReference>
<sequence>MGSLLGKLRELLKEEYNLQRSVKKDIKFLSRELPMMHAALRMVGEVPLDQLDDQVKIWAREVCELSYDMEDIADTFKVHIEQGSEQADLGCSEGFIRKMVNLFKKGRSRHQIANEIKDIKDRVKEVAQRRDRYKVESIFACYTQATATIDPRLTALFKKVTELVGINGARDMLIRRLSKGAGAFEEKLKIVSIVGVGGLGKTTLAKAVYDMLVLGEQFDCCAFAPLGRNPDMKRFFKDILLELDKHKYMHITAVTLDERQLINELLEFLDKKRYLIVIDDIWETSTWDLIKSALPDSNCGSRIITTTRISKVAEKVGDIYNIQPLSDDNAEKLFYNRIFGFDGKYPSNQLTEVSKKILKKCGGIPLSIITIASLLASKPNNEWSKVYDSIGFGQEDNKDVRNTRKILSFSYYDLPIQLRTCLLHLTIFPEDYWIEKYQLIWRWIAEGFVHEEKGLVLFEQGERFLDELINRSLIQPTDHCRSGIIEGYRVHDMVLDLIRSLSSEDNFCTVLDKEQDMLSQSNNVRRLAIHKRILEHNPEMNVRMAQVRSFNAYMCGHMDCMPLWSFKVVRVLVLDLCNFTGSTHLEPIGKLLHLKYLGLVNTTIAELSKEVGNLTFLQTLDIWLTCIEELPSAIGKLKRLICLRADSNTRVAAGVIGSLTSLQQLRLHSADKSPSAVVELGKLVELRVLEIHFYKMDQNSRRSLVESVCNLRNIQVLEVHYDHFGPAEWAYLGSSWEGWVPHPRLGQFLLRAISLPRLPLWINSSHVAHLSYLQLGVGFIDVQDLQTLRRLPALRYLYISSRIPLSYVVAGGDGLFRNLRHCTTNLEFMFQQGAMPMLEHLEFRVNVLGHLGRREGPAGLGLGHLPFLEVVILYLQCSNASVVEVAEVEAVLRSEVHVHPNHPTLNLEKYHCQGQQAVSTEARAMYNMGKGGLTYWSPNINVVRDPRWGRALETPGEDPYVVGRYAVNFVRGMQDIPGHEAVAAGGDPNTRPLKTSACCKHYAAYDLDDWHNHTRFEFDARVDERDMVETFQRPFEMCVRDGDVSSVMCSYNRVNGIPACADARLLSQTIRRDWGLHGYIVSDCDAVRVMTDNATWLGYTGAEASAAALKAGLDLDCGESWKNETDGHPLMDFLTTYGMEAVNKGKMRESDIDNALTNQYMTLMRLGYFDDIAQYSSLGRQDICTDQHKTLALDGARQGIVLLKNDNKLLPLDANKVGFVNVRGPHVQAPEKIMDGDYTGT</sequence>
<evidence type="ECO:0000256" key="2">
    <source>
        <dbReference type="ARBA" id="ARBA00022614"/>
    </source>
</evidence>
<protein>
    <submittedName>
        <fullName evidence="14">Uncharacterized protein</fullName>
    </submittedName>
</protein>
<feature type="domain" description="Glycoside hydrolase family 3 N-terminal" evidence="10">
    <location>
        <begin position="927"/>
        <end position="1156"/>
    </location>
</feature>
<dbReference type="PANTHER" id="PTHR42721">
    <property type="entry name" value="SUGAR HYDROLASE-RELATED"/>
    <property type="match status" value="1"/>
</dbReference>
<evidence type="ECO:0000259" key="11">
    <source>
        <dbReference type="Pfam" id="PF18052"/>
    </source>
</evidence>
<dbReference type="Pfam" id="PF00933">
    <property type="entry name" value="Glyco_hydro_3"/>
    <property type="match status" value="1"/>
</dbReference>
<dbReference type="FunFam" id="3.20.20.300:FF:000010">
    <property type="entry name" value="Putative beta-D-xylosidase 5"/>
    <property type="match status" value="1"/>
</dbReference>
<feature type="domain" description="Disease resistance N-terminal" evidence="11">
    <location>
        <begin position="1"/>
        <end position="86"/>
    </location>
</feature>
<keyword evidence="15" id="KW-1185">Reference proteome</keyword>
<evidence type="ECO:0000259" key="9">
    <source>
        <dbReference type="Pfam" id="PF00931"/>
    </source>
</evidence>
<comment type="similarity">
    <text evidence="1">Belongs to the disease resistance NB-LRR family.</text>
</comment>
<dbReference type="InterPro" id="IPR055414">
    <property type="entry name" value="LRR_R13L4/SHOC2-like"/>
</dbReference>
<evidence type="ECO:0000256" key="3">
    <source>
        <dbReference type="ARBA" id="ARBA00022737"/>
    </source>
</evidence>
<evidence type="ECO:0000313" key="15">
    <source>
        <dbReference type="Proteomes" id="UP000007015"/>
    </source>
</evidence>
<dbReference type="Gene3D" id="3.80.10.10">
    <property type="entry name" value="Ribonuclease Inhibitor"/>
    <property type="match status" value="1"/>
</dbReference>
<dbReference type="GO" id="GO:0009044">
    <property type="term" value="F:xylan 1,4-beta-xylosidase activity"/>
    <property type="evidence" value="ECO:0007669"/>
    <property type="project" value="InterPro"/>
</dbReference>
<dbReference type="InterPro" id="IPR042197">
    <property type="entry name" value="Apaf_helical"/>
</dbReference>
<dbReference type="Gene3D" id="3.40.50.1700">
    <property type="entry name" value="Glycoside hydrolase family 3 C-terminal domain"/>
    <property type="match status" value="1"/>
</dbReference>
<name>B8BIJ9_ORYSI</name>
<dbReference type="AlphaFoldDB" id="B8BIJ9"/>
<dbReference type="InterPro" id="IPR041118">
    <property type="entry name" value="Rx_N"/>
</dbReference>
<dbReference type="InterPro" id="IPR032675">
    <property type="entry name" value="LRR_dom_sf"/>
</dbReference>
<gene>
    <name evidence="14" type="ORF">OsI_37026</name>
</gene>
<evidence type="ECO:0000313" key="14">
    <source>
        <dbReference type="EMBL" id="EEC68634.1"/>
    </source>
</evidence>
<dbReference type="Gene3D" id="1.10.8.430">
    <property type="entry name" value="Helical domain of apoptotic protease-activating factors"/>
    <property type="match status" value="1"/>
</dbReference>
<dbReference type="SUPFAM" id="SSF52058">
    <property type="entry name" value="L domain-like"/>
    <property type="match status" value="1"/>
</dbReference>
<dbReference type="Gene3D" id="3.20.20.300">
    <property type="entry name" value="Glycoside hydrolase, family 3, N-terminal domain"/>
    <property type="match status" value="1"/>
</dbReference>
<dbReference type="GO" id="GO:0042742">
    <property type="term" value="P:defense response to bacterium"/>
    <property type="evidence" value="ECO:0007669"/>
    <property type="project" value="UniProtKB-ARBA"/>
</dbReference>
<dbReference type="GO" id="GO:0031222">
    <property type="term" value="P:arabinan catabolic process"/>
    <property type="evidence" value="ECO:0007669"/>
    <property type="project" value="TreeGrafter"/>
</dbReference>
<evidence type="ECO:0000259" key="12">
    <source>
        <dbReference type="Pfam" id="PF23559"/>
    </source>
</evidence>
<dbReference type="InterPro" id="IPR036962">
    <property type="entry name" value="Glyco_hydro_3_N_sf"/>
</dbReference>
<dbReference type="Pfam" id="PF18052">
    <property type="entry name" value="Rx_N"/>
    <property type="match status" value="1"/>
</dbReference>
<keyword evidence="4" id="KW-0547">Nucleotide-binding</keyword>
<dbReference type="STRING" id="39946.B8BIJ9"/>
<dbReference type="SUPFAM" id="SSF52540">
    <property type="entry name" value="P-loop containing nucleoside triphosphate hydrolases"/>
    <property type="match status" value="1"/>
</dbReference>
<dbReference type="InterPro" id="IPR036881">
    <property type="entry name" value="Glyco_hydro_3_C_sf"/>
</dbReference>
<keyword evidence="6" id="KW-0611">Plant defense</keyword>
<dbReference type="Pfam" id="PF23598">
    <property type="entry name" value="LRR_14"/>
    <property type="match status" value="1"/>
</dbReference>
<evidence type="ECO:0000259" key="13">
    <source>
        <dbReference type="Pfam" id="PF23598"/>
    </source>
</evidence>
<dbReference type="FunFam" id="1.10.10.10:FF:000322">
    <property type="entry name" value="Probable disease resistance protein At1g63360"/>
    <property type="match status" value="1"/>
</dbReference>
<dbReference type="OMA" id="RELPMMH"/>
<feature type="domain" description="Disease resistance protein winged helix" evidence="12">
    <location>
        <begin position="427"/>
        <end position="498"/>
    </location>
</feature>
<proteinExistence type="inferred from homology"/>
<dbReference type="InterPro" id="IPR002182">
    <property type="entry name" value="NB-ARC"/>
</dbReference>
<feature type="coiled-coil region" evidence="8">
    <location>
        <begin position="109"/>
        <end position="136"/>
    </location>
</feature>
<evidence type="ECO:0000256" key="6">
    <source>
        <dbReference type="ARBA" id="ARBA00022821"/>
    </source>
</evidence>
<dbReference type="Pfam" id="PF23559">
    <property type="entry name" value="WHD_DRP"/>
    <property type="match status" value="1"/>
</dbReference>
<evidence type="ECO:0000256" key="7">
    <source>
        <dbReference type="ARBA" id="ARBA00023054"/>
    </source>
</evidence>
<dbReference type="InterPro" id="IPR027417">
    <property type="entry name" value="P-loop_NTPase"/>
</dbReference>
<dbReference type="HOGENOM" id="CLU_000837_25_0_1"/>
<evidence type="ECO:0000256" key="4">
    <source>
        <dbReference type="ARBA" id="ARBA00022741"/>
    </source>
</evidence>
<keyword evidence="3" id="KW-0677">Repeat</keyword>
<keyword evidence="7 8" id="KW-0175">Coiled coil</keyword>
<feature type="domain" description="NB-ARC" evidence="9">
    <location>
        <begin position="185"/>
        <end position="339"/>
    </location>
</feature>
<dbReference type="GO" id="GO:0045493">
    <property type="term" value="P:xylan catabolic process"/>
    <property type="evidence" value="ECO:0007669"/>
    <property type="project" value="InterPro"/>
</dbReference>
<dbReference type="SUPFAM" id="SSF51445">
    <property type="entry name" value="(Trans)glycosidases"/>
    <property type="match status" value="1"/>
</dbReference>
<dbReference type="Gene3D" id="1.10.10.10">
    <property type="entry name" value="Winged helix-like DNA-binding domain superfamily/Winged helix DNA-binding domain"/>
    <property type="match status" value="1"/>
</dbReference>
<evidence type="ECO:0000259" key="10">
    <source>
        <dbReference type="Pfam" id="PF00933"/>
    </source>
</evidence>
<keyword evidence="5" id="KW-0378">Hydrolase</keyword>
<dbReference type="InterPro" id="IPR038005">
    <property type="entry name" value="RX-like_CC"/>
</dbReference>
<dbReference type="Gramene" id="BGIOSGA035710-TA">
    <property type="protein sequence ID" value="BGIOSGA035710-PA"/>
    <property type="gene ID" value="BGIOSGA035710"/>
</dbReference>
<reference evidence="14 15" key="1">
    <citation type="journal article" date="2005" name="PLoS Biol.">
        <title>The genomes of Oryza sativa: a history of duplications.</title>
        <authorList>
            <person name="Yu J."/>
            <person name="Wang J."/>
            <person name="Lin W."/>
            <person name="Li S."/>
            <person name="Li H."/>
            <person name="Zhou J."/>
            <person name="Ni P."/>
            <person name="Dong W."/>
            <person name="Hu S."/>
            <person name="Zeng C."/>
            <person name="Zhang J."/>
            <person name="Zhang Y."/>
            <person name="Li R."/>
            <person name="Xu Z."/>
            <person name="Li S."/>
            <person name="Li X."/>
            <person name="Zheng H."/>
            <person name="Cong L."/>
            <person name="Lin L."/>
            <person name="Yin J."/>
            <person name="Geng J."/>
            <person name="Li G."/>
            <person name="Shi J."/>
            <person name="Liu J."/>
            <person name="Lv H."/>
            <person name="Li J."/>
            <person name="Wang J."/>
            <person name="Deng Y."/>
            <person name="Ran L."/>
            <person name="Shi X."/>
            <person name="Wang X."/>
            <person name="Wu Q."/>
            <person name="Li C."/>
            <person name="Ren X."/>
            <person name="Wang J."/>
            <person name="Wang X."/>
            <person name="Li D."/>
            <person name="Liu D."/>
            <person name="Zhang X."/>
            <person name="Ji Z."/>
            <person name="Zhao W."/>
            <person name="Sun Y."/>
            <person name="Zhang Z."/>
            <person name="Bao J."/>
            <person name="Han Y."/>
            <person name="Dong L."/>
            <person name="Ji J."/>
            <person name="Chen P."/>
            <person name="Wu S."/>
            <person name="Liu J."/>
            <person name="Xiao Y."/>
            <person name="Bu D."/>
            <person name="Tan J."/>
            <person name="Yang L."/>
            <person name="Ye C."/>
            <person name="Zhang J."/>
            <person name="Xu J."/>
            <person name="Zhou Y."/>
            <person name="Yu Y."/>
            <person name="Zhang B."/>
            <person name="Zhuang S."/>
            <person name="Wei H."/>
            <person name="Liu B."/>
            <person name="Lei M."/>
            <person name="Yu H."/>
            <person name="Li Y."/>
            <person name="Xu H."/>
            <person name="Wei S."/>
            <person name="He X."/>
            <person name="Fang L."/>
            <person name="Zhang Z."/>
            <person name="Zhang Y."/>
            <person name="Huang X."/>
            <person name="Su Z."/>
            <person name="Tong W."/>
            <person name="Li J."/>
            <person name="Tong Z."/>
            <person name="Li S."/>
            <person name="Ye J."/>
            <person name="Wang L."/>
            <person name="Fang L."/>
            <person name="Lei T."/>
            <person name="Chen C."/>
            <person name="Chen H."/>
            <person name="Xu Z."/>
            <person name="Li H."/>
            <person name="Huang H."/>
            <person name="Zhang F."/>
            <person name="Xu H."/>
            <person name="Li N."/>
            <person name="Zhao C."/>
            <person name="Li S."/>
            <person name="Dong L."/>
            <person name="Huang Y."/>
            <person name="Li L."/>
            <person name="Xi Y."/>
            <person name="Qi Q."/>
            <person name="Li W."/>
            <person name="Zhang B."/>
            <person name="Hu W."/>
            <person name="Zhang Y."/>
            <person name="Tian X."/>
            <person name="Jiao Y."/>
            <person name="Liang X."/>
            <person name="Jin J."/>
            <person name="Gao L."/>
            <person name="Zheng W."/>
            <person name="Hao B."/>
            <person name="Liu S."/>
            <person name="Wang W."/>
            <person name="Yuan L."/>
            <person name="Cao M."/>
            <person name="McDermott J."/>
            <person name="Samudrala R."/>
            <person name="Wang J."/>
            <person name="Wong G.K."/>
            <person name="Yang H."/>
        </authorList>
    </citation>
    <scope>NUCLEOTIDE SEQUENCE [LARGE SCALE GENOMIC DNA]</scope>
    <source>
        <strain evidence="15">cv. 93-11</strain>
    </source>
</reference>
<dbReference type="GO" id="GO:0002758">
    <property type="term" value="P:innate immune response-activating signaling pathway"/>
    <property type="evidence" value="ECO:0007669"/>
    <property type="project" value="UniProtKB-ARBA"/>
</dbReference>
<feature type="domain" description="Disease resistance R13L4/SHOC-2-like LRR" evidence="13">
    <location>
        <begin position="546"/>
        <end position="905"/>
    </location>
</feature>
<dbReference type="Gene3D" id="1.20.5.4130">
    <property type="match status" value="1"/>
</dbReference>
<evidence type="ECO:0000256" key="5">
    <source>
        <dbReference type="ARBA" id="ARBA00022801"/>
    </source>
</evidence>